<evidence type="ECO:0000256" key="5">
    <source>
        <dbReference type="RuleBase" id="RU361279"/>
    </source>
</evidence>
<dbReference type="NCBIfam" id="TIGR02727">
    <property type="entry name" value="MTHFS_bact"/>
    <property type="match status" value="1"/>
</dbReference>
<dbReference type="InterPro" id="IPR002698">
    <property type="entry name" value="FTHF_cligase"/>
</dbReference>
<dbReference type="Gene3D" id="3.40.50.10420">
    <property type="entry name" value="NagB/RpiA/CoA transferase-like"/>
    <property type="match status" value="1"/>
</dbReference>
<keyword evidence="3 4" id="KW-0067">ATP-binding</keyword>
<comment type="similarity">
    <text evidence="1 5">Belongs to the 5-formyltetrahydrofolate cyclo-ligase family.</text>
</comment>
<keyword evidence="5" id="KW-0460">Magnesium</keyword>
<dbReference type="GO" id="GO:0030272">
    <property type="term" value="F:5-formyltetrahydrofolate cyclo-ligase activity"/>
    <property type="evidence" value="ECO:0007669"/>
    <property type="project" value="UniProtKB-EC"/>
</dbReference>
<evidence type="ECO:0000256" key="2">
    <source>
        <dbReference type="ARBA" id="ARBA00022741"/>
    </source>
</evidence>
<feature type="binding site" evidence="4">
    <location>
        <position position="65"/>
    </location>
    <ligand>
        <name>substrate</name>
    </ligand>
</feature>
<dbReference type="GO" id="GO:0035999">
    <property type="term" value="P:tetrahydrofolate interconversion"/>
    <property type="evidence" value="ECO:0007669"/>
    <property type="project" value="TreeGrafter"/>
</dbReference>
<feature type="binding site" evidence="4">
    <location>
        <begin position="20"/>
        <end position="24"/>
    </location>
    <ligand>
        <name>ATP</name>
        <dbReference type="ChEBI" id="CHEBI:30616"/>
    </ligand>
</feature>
<dbReference type="PIRSF" id="PIRSF006806">
    <property type="entry name" value="FTHF_cligase"/>
    <property type="match status" value="1"/>
</dbReference>
<dbReference type="GO" id="GO:0009396">
    <property type="term" value="P:folic acid-containing compound biosynthetic process"/>
    <property type="evidence" value="ECO:0007669"/>
    <property type="project" value="TreeGrafter"/>
</dbReference>
<dbReference type="EC" id="6.3.3.2" evidence="5"/>
<dbReference type="Proteomes" id="UP000184363">
    <property type="component" value="Unassembled WGS sequence"/>
</dbReference>
<dbReference type="SUPFAM" id="SSF100950">
    <property type="entry name" value="NagB/RpiA/CoA transferase-like"/>
    <property type="match status" value="1"/>
</dbReference>
<comment type="cofactor">
    <cofactor evidence="5">
        <name>Mg(2+)</name>
        <dbReference type="ChEBI" id="CHEBI:18420"/>
    </cofactor>
</comment>
<comment type="catalytic activity">
    <reaction evidence="5">
        <text>(6S)-5-formyl-5,6,7,8-tetrahydrofolate + ATP = (6R)-5,10-methenyltetrahydrofolate + ADP + phosphate</text>
        <dbReference type="Rhea" id="RHEA:10488"/>
        <dbReference type="ChEBI" id="CHEBI:30616"/>
        <dbReference type="ChEBI" id="CHEBI:43474"/>
        <dbReference type="ChEBI" id="CHEBI:57455"/>
        <dbReference type="ChEBI" id="CHEBI:57457"/>
        <dbReference type="ChEBI" id="CHEBI:456216"/>
        <dbReference type="EC" id="6.3.3.2"/>
    </reaction>
</comment>
<proteinExistence type="inferred from homology"/>
<dbReference type="AlphaFoldDB" id="A0A1M6RJK8"/>
<sequence>MTAHGLDAPGAADEAVRAAKSEVRSRVLAARRALAPEVRAARAEAIAAHAVALAAEFSGPICAYLPFGTEPGSPAMVEALVTAGHDVLLPVVPETEGPMDWARFSSTDDTAPTAIGIREPTGPRLGPQAITEAALVLVPALAVDRSGVRLGRGRGHYDRSLRLVSPTALLVAVIDDDELVPRLPAEPHDRPVDAVLMPTAGTVRLRNRS</sequence>
<organism evidence="6 7">
    <name type="scientific">Pseudonocardia thermophila</name>
    <dbReference type="NCBI Taxonomy" id="1848"/>
    <lineage>
        <taxon>Bacteria</taxon>
        <taxon>Bacillati</taxon>
        <taxon>Actinomycetota</taxon>
        <taxon>Actinomycetes</taxon>
        <taxon>Pseudonocardiales</taxon>
        <taxon>Pseudonocardiaceae</taxon>
        <taxon>Pseudonocardia</taxon>
    </lineage>
</organism>
<protein>
    <recommendedName>
        <fullName evidence="5">5-formyltetrahydrofolate cyclo-ligase</fullName>
        <ecNumber evidence="5">6.3.3.2</ecNumber>
    </recommendedName>
</protein>
<dbReference type="PANTHER" id="PTHR23407:SF1">
    <property type="entry name" value="5-FORMYLTETRAHYDROFOLATE CYCLO-LIGASE"/>
    <property type="match status" value="1"/>
</dbReference>
<dbReference type="InterPro" id="IPR037171">
    <property type="entry name" value="NagB/RpiA_transferase-like"/>
</dbReference>
<dbReference type="RefSeq" id="WP_234997059.1">
    <property type="nucleotide sequence ID" value="NZ_CALGVN010000013.1"/>
</dbReference>
<gene>
    <name evidence="6" type="ORF">SAMN05443637_10525</name>
</gene>
<evidence type="ECO:0000313" key="6">
    <source>
        <dbReference type="EMBL" id="SHK32609.1"/>
    </source>
</evidence>
<evidence type="ECO:0000256" key="1">
    <source>
        <dbReference type="ARBA" id="ARBA00010638"/>
    </source>
</evidence>
<evidence type="ECO:0000256" key="3">
    <source>
        <dbReference type="ARBA" id="ARBA00022840"/>
    </source>
</evidence>
<evidence type="ECO:0000256" key="4">
    <source>
        <dbReference type="PIRSR" id="PIRSR006806-1"/>
    </source>
</evidence>
<evidence type="ECO:0000313" key="7">
    <source>
        <dbReference type="Proteomes" id="UP000184363"/>
    </source>
</evidence>
<keyword evidence="2 4" id="KW-0547">Nucleotide-binding</keyword>
<dbReference type="STRING" id="1848.SAMN05443637_10525"/>
<feature type="binding site" evidence="4">
    <location>
        <begin position="149"/>
        <end position="157"/>
    </location>
    <ligand>
        <name>ATP</name>
        <dbReference type="ChEBI" id="CHEBI:30616"/>
    </ligand>
</feature>
<dbReference type="PANTHER" id="PTHR23407">
    <property type="entry name" value="ATPASE INHIBITOR/5-FORMYLTETRAHYDROFOLATE CYCLO-LIGASE"/>
    <property type="match status" value="1"/>
</dbReference>
<dbReference type="GO" id="GO:0005524">
    <property type="term" value="F:ATP binding"/>
    <property type="evidence" value="ECO:0007669"/>
    <property type="project" value="UniProtKB-KW"/>
</dbReference>
<keyword evidence="5" id="KW-0479">Metal-binding</keyword>
<keyword evidence="6" id="KW-0436">Ligase</keyword>
<feature type="binding site" evidence="4">
    <location>
        <position position="70"/>
    </location>
    <ligand>
        <name>substrate</name>
    </ligand>
</feature>
<dbReference type="EMBL" id="FRAP01000005">
    <property type="protein sequence ID" value="SHK32609.1"/>
    <property type="molecule type" value="Genomic_DNA"/>
</dbReference>
<dbReference type="GO" id="GO:0046872">
    <property type="term" value="F:metal ion binding"/>
    <property type="evidence" value="ECO:0007669"/>
    <property type="project" value="UniProtKB-KW"/>
</dbReference>
<name>A0A1M6RJK8_PSETH</name>
<reference evidence="6 7" key="1">
    <citation type="submission" date="2016-11" db="EMBL/GenBank/DDBJ databases">
        <authorList>
            <person name="Jaros S."/>
            <person name="Januszkiewicz K."/>
            <person name="Wedrychowicz H."/>
        </authorList>
    </citation>
    <scope>NUCLEOTIDE SEQUENCE [LARGE SCALE GENOMIC DNA]</scope>
    <source>
        <strain evidence="6 7">DSM 43832</strain>
    </source>
</reference>
<dbReference type="InterPro" id="IPR024185">
    <property type="entry name" value="FTHF_cligase-like_sf"/>
</dbReference>
<keyword evidence="7" id="KW-1185">Reference proteome</keyword>
<accession>A0A1M6RJK8</accession>
<dbReference type="Pfam" id="PF01812">
    <property type="entry name" value="5-FTHF_cyc-lig"/>
    <property type="match status" value="1"/>
</dbReference>